<feature type="domain" description="Mur ligase N-terminal catalytic" evidence="14">
    <location>
        <begin position="70"/>
        <end position="116"/>
    </location>
</feature>
<dbReference type="InterPro" id="IPR000713">
    <property type="entry name" value="Mur_ligase_N"/>
</dbReference>
<comment type="similarity">
    <text evidence="10">Belongs to the MurCDEF family. MurF subfamily.</text>
</comment>
<comment type="subcellular location">
    <subcellularLocation>
        <location evidence="10 11">Cytoplasm</location>
    </subcellularLocation>
</comment>
<dbReference type="GO" id="GO:0071555">
    <property type="term" value="P:cell wall organization"/>
    <property type="evidence" value="ECO:0007669"/>
    <property type="project" value="UniProtKB-KW"/>
</dbReference>
<gene>
    <name evidence="10" type="primary">murF</name>
    <name evidence="17" type="ORF">SAMN05444417_2904</name>
</gene>
<feature type="region of interest" description="Disordered" evidence="12">
    <location>
        <begin position="520"/>
        <end position="549"/>
    </location>
</feature>
<feature type="signal peptide" evidence="13">
    <location>
        <begin position="1"/>
        <end position="32"/>
    </location>
</feature>
<feature type="domain" description="Mur ligase central" evidence="16">
    <location>
        <begin position="152"/>
        <end position="341"/>
    </location>
</feature>
<name>A0A1M6GT44_9RHOB</name>
<evidence type="ECO:0000256" key="3">
    <source>
        <dbReference type="ARBA" id="ARBA00022618"/>
    </source>
</evidence>
<keyword evidence="8 10" id="KW-0131">Cell cycle</keyword>
<organism evidence="17 18">
    <name type="scientific">Wenxinia saemankumensis</name>
    <dbReference type="NCBI Taxonomy" id="1447782"/>
    <lineage>
        <taxon>Bacteria</taxon>
        <taxon>Pseudomonadati</taxon>
        <taxon>Pseudomonadota</taxon>
        <taxon>Alphaproteobacteria</taxon>
        <taxon>Rhodobacterales</taxon>
        <taxon>Roseobacteraceae</taxon>
        <taxon>Wenxinia</taxon>
    </lineage>
</organism>
<evidence type="ECO:0000256" key="7">
    <source>
        <dbReference type="ARBA" id="ARBA00022984"/>
    </source>
</evidence>
<keyword evidence="1 10" id="KW-0963">Cytoplasm</keyword>
<protein>
    <recommendedName>
        <fullName evidence="10 11">UDP-N-acetylmuramoyl-tripeptide--D-alanyl-D-alanine ligase</fullName>
        <ecNumber evidence="10 11">6.3.2.10</ecNumber>
    </recommendedName>
    <alternativeName>
        <fullName evidence="10">D-alanyl-D-alanine-adding enzyme</fullName>
    </alternativeName>
</protein>
<evidence type="ECO:0000259" key="16">
    <source>
        <dbReference type="Pfam" id="PF08245"/>
    </source>
</evidence>
<evidence type="ECO:0000256" key="11">
    <source>
        <dbReference type="RuleBase" id="RU004136"/>
    </source>
</evidence>
<dbReference type="SUPFAM" id="SSF63418">
    <property type="entry name" value="MurE/MurF N-terminal domain"/>
    <property type="match status" value="1"/>
</dbReference>
<comment type="catalytic activity">
    <reaction evidence="10 11">
        <text>D-alanyl-D-alanine + UDP-N-acetyl-alpha-D-muramoyl-L-alanyl-gamma-D-glutamyl-meso-2,6-diaminopimelate + ATP = UDP-N-acetyl-alpha-D-muramoyl-L-alanyl-gamma-D-glutamyl-meso-2,6-diaminopimeloyl-D-alanyl-D-alanine + ADP + phosphate + H(+)</text>
        <dbReference type="Rhea" id="RHEA:28374"/>
        <dbReference type="ChEBI" id="CHEBI:15378"/>
        <dbReference type="ChEBI" id="CHEBI:30616"/>
        <dbReference type="ChEBI" id="CHEBI:43474"/>
        <dbReference type="ChEBI" id="CHEBI:57822"/>
        <dbReference type="ChEBI" id="CHEBI:61386"/>
        <dbReference type="ChEBI" id="CHEBI:83905"/>
        <dbReference type="ChEBI" id="CHEBI:456216"/>
        <dbReference type="EC" id="6.3.2.10"/>
    </reaction>
</comment>
<feature type="compositionally biased region" description="Low complexity" evidence="12">
    <location>
        <begin position="523"/>
        <end position="539"/>
    </location>
</feature>
<dbReference type="InterPro" id="IPR005863">
    <property type="entry name" value="UDP-N-AcMur_synth"/>
</dbReference>
<keyword evidence="3 10" id="KW-0132">Cell division</keyword>
<sequence>MTGGNRPAPGPAARLRALLLSCLKYLSGGARSAGGQTAPPPPSPPEAPLWTARDAAAATGGTATCDWQATGVSIDTRTLRPGDLFVALAAARDGHDFVAQALAKGAAAALVTHRPDGVAGDAPLLVVDEVLPALERLGAAARARTGAKVVAVTGSVGKTSTKEMLRAVLSDQGRTHAAEASYNNHWGVPLTLARMPRETDFAVIEIGMNHPGEIAPLAALARPHVALVTTVAPAHLEAFADGLEGIAREKGAIFGALESGGTAVVNADLPTTPILKASAAGAARIVTFGAGADALYRLSEARVRPGATVGRASAAGTDILLKVGAEGAHFARNAMAVLAAVEAMGADRARALISLGRWAPPGGRGTREIVTIDPAIADETLELIDDAFNANPASLSASLAVLAAGRPRDGEGRVSRGRRIAILGDMLELGPDEAALHAAIAADPSMAGIDRLHCVGPLMRHLHEALPEEKRGRWAPTPEALKGEIGRLVDAGDVVLVKGSKSSRVSTLVDAIRGIGHRGGAAAGATSSAADPAPESAPAGIAAGPRETD</sequence>
<evidence type="ECO:0000259" key="15">
    <source>
        <dbReference type="Pfam" id="PF02875"/>
    </source>
</evidence>
<evidence type="ECO:0000256" key="10">
    <source>
        <dbReference type="HAMAP-Rule" id="MF_02019"/>
    </source>
</evidence>
<dbReference type="UniPathway" id="UPA00219"/>
<dbReference type="InterPro" id="IPR051046">
    <property type="entry name" value="MurCDEF_CellWall_CoF430Synth"/>
</dbReference>
<dbReference type="GO" id="GO:0008360">
    <property type="term" value="P:regulation of cell shape"/>
    <property type="evidence" value="ECO:0007669"/>
    <property type="project" value="UniProtKB-KW"/>
</dbReference>
<feature type="chain" id="PRO_5012274356" description="UDP-N-acetylmuramoyl-tripeptide--D-alanyl-D-alanine ligase" evidence="13">
    <location>
        <begin position="33"/>
        <end position="549"/>
    </location>
</feature>
<evidence type="ECO:0000256" key="9">
    <source>
        <dbReference type="ARBA" id="ARBA00023316"/>
    </source>
</evidence>
<evidence type="ECO:0000256" key="4">
    <source>
        <dbReference type="ARBA" id="ARBA00022741"/>
    </source>
</evidence>
<comment type="pathway">
    <text evidence="10 11">Cell wall biogenesis; peptidoglycan biosynthesis.</text>
</comment>
<dbReference type="InterPro" id="IPR004101">
    <property type="entry name" value="Mur_ligase_C"/>
</dbReference>
<proteinExistence type="inferred from homology"/>
<dbReference type="GO" id="GO:0051301">
    <property type="term" value="P:cell division"/>
    <property type="evidence" value="ECO:0007669"/>
    <property type="project" value="UniProtKB-KW"/>
</dbReference>
<dbReference type="Gene3D" id="3.90.190.20">
    <property type="entry name" value="Mur ligase, C-terminal domain"/>
    <property type="match status" value="1"/>
</dbReference>
<dbReference type="Pfam" id="PF02875">
    <property type="entry name" value="Mur_ligase_C"/>
    <property type="match status" value="1"/>
</dbReference>
<evidence type="ECO:0000313" key="18">
    <source>
        <dbReference type="Proteomes" id="UP000184292"/>
    </source>
</evidence>
<dbReference type="InterPro" id="IPR036615">
    <property type="entry name" value="Mur_ligase_C_dom_sf"/>
</dbReference>
<dbReference type="GO" id="GO:0009252">
    <property type="term" value="P:peptidoglycan biosynthetic process"/>
    <property type="evidence" value="ECO:0007669"/>
    <property type="project" value="UniProtKB-UniRule"/>
</dbReference>
<evidence type="ECO:0000313" key="17">
    <source>
        <dbReference type="EMBL" id="SHJ13019.1"/>
    </source>
</evidence>
<accession>A0A1M6GT44</accession>
<dbReference type="HAMAP" id="MF_02019">
    <property type="entry name" value="MurF"/>
    <property type="match status" value="1"/>
</dbReference>
<dbReference type="GO" id="GO:0047480">
    <property type="term" value="F:UDP-N-acetylmuramoyl-tripeptide-D-alanyl-D-alanine ligase activity"/>
    <property type="evidence" value="ECO:0007669"/>
    <property type="project" value="UniProtKB-UniRule"/>
</dbReference>
<dbReference type="STRING" id="1447782.SAMN05444417_2904"/>
<evidence type="ECO:0000256" key="5">
    <source>
        <dbReference type="ARBA" id="ARBA00022840"/>
    </source>
</evidence>
<dbReference type="SUPFAM" id="SSF53244">
    <property type="entry name" value="MurD-like peptide ligases, peptide-binding domain"/>
    <property type="match status" value="1"/>
</dbReference>
<dbReference type="GO" id="GO:0005737">
    <property type="term" value="C:cytoplasm"/>
    <property type="evidence" value="ECO:0007669"/>
    <property type="project" value="UniProtKB-SubCell"/>
</dbReference>
<keyword evidence="18" id="KW-1185">Reference proteome</keyword>
<keyword evidence="2 10" id="KW-0436">Ligase</keyword>
<evidence type="ECO:0000259" key="14">
    <source>
        <dbReference type="Pfam" id="PF01225"/>
    </source>
</evidence>
<evidence type="ECO:0000256" key="1">
    <source>
        <dbReference type="ARBA" id="ARBA00022490"/>
    </source>
</evidence>
<dbReference type="GO" id="GO:0005524">
    <property type="term" value="F:ATP binding"/>
    <property type="evidence" value="ECO:0007669"/>
    <property type="project" value="UniProtKB-UniRule"/>
</dbReference>
<dbReference type="SUPFAM" id="SSF53623">
    <property type="entry name" value="MurD-like peptide ligases, catalytic domain"/>
    <property type="match status" value="1"/>
</dbReference>
<evidence type="ECO:0000256" key="13">
    <source>
        <dbReference type="SAM" id="SignalP"/>
    </source>
</evidence>
<dbReference type="Gene3D" id="3.40.1390.10">
    <property type="entry name" value="MurE/MurF, N-terminal domain"/>
    <property type="match status" value="1"/>
</dbReference>
<dbReference type="Proteomes" id="UP000184292">
    <property type="component" value="Unassembled WGS sequence"/>
</dbReference>
<dbReference type="EMBL" id="FQYO01000005">
    <property type="protein sequence ID" value="SHJ13019.1"/>
    <property type="molecule type" value="Genomic_DNA"/>
</dbReference>
<dbReference type="Pfam" id="PF01225">
    <property type="entry name" value="Mur_ligase"/>
    <property type="match status" value="1"/>
</dbReference>
<reference evidence="17 18" key="1">
    <citation type="submission" date="2016-11" db="EMBL/GenBank/DDBJ databases">
        <authorList>
            <person name="Jaros S."/>
            <person name="Januszkiewicz K."/>
            <person name="Wedrychowicz H."/>
        </authorList>
    </citation>
    <scope>NUCLEOTIDE SEQUENCE [LARGE SCALE GENOMIC DNA]</scope>
    <source>
        <strain evidence="17 18">DSM 100565</strain>
    </source>
</reference>
<dbReference type="NCBIfam" id="TIGR01143">
    <property type="entry name" value="murF"/>
    <property type="match status" value="1"/>
</dbReference>
<keyword evidence="4 10" id="KW-0547">Nucleotide-binding</keyword>
<evidence type="ECO:0000256" key="2">
    <source>
        <dbReference type="ARBA" id="ARBA00022598"/>
    </source>
</evidence>
<dbReference type="InterPro" id="IPR035911">
    <property type="entry name" value="MurE/MurF_N"/>
</dbReference>
<dbReference type="Pfam" id="PF08245">
    <property type="entry name" value="Mur_ligase_M"/>
    <property type="match status" value="1"/>
</dbReference>
<evidence type="ECO:0000256" key="6">
    <source>
        <dbReference type="ARBA" id="ARBA00022960"/>
    </source>
</evidence>
<dbReference type="Gene3D" id="3.40.1190.10">
    <property type="entry name" value="Mur-like, catalytic domain"/>
    <property type="match status" value="1"/>
</dbReference>
<dbReference type="GO" id="GO:0008766">
    <property type="term" value="F:UDP-N-acetylmuramoylalanyl-D-glutamyl-2,6-diaminopimelate-D-alanyl-D-alanine ligase activity"/>
    <property type="evidence" value="ECO:0007669"/>
    <property type="project" value="RHEA"/>
</dbReference>
<feature type="binding site" evidence="10">
    <location>
        <begin position="154"/>
        <end position="160"/>
    </location>
    <ligand>
        <name>ATP</name>
        <dbReference type="ChEBI" id="CHEBI:30616"/>
    </ligand>
</feature>
<keyword evidence="9 10" id="KW-0961">Cell wall biogenesis/degradation</keyword>
<keyword evidence="6 10" id="KW-0133">Cell shape</keyword>
<dbReference type="AlphaFoldDB" id="A0A1M6GT44"/>
<dbReference type="InterPro" id="IPR036565">
    <property type="entry name" value="Mur-like_cat_sf"/>
</dbReference>
<evidence type="ECO:0000256" key="12">
    <source>
        <dbReference type="SAM" id="MobiDB-lite"/>
    </source>
</evidence>
<dbReference type="RefSeq" id="WP_244526372.1">
    <property type="nucleotide sequence ID" value="NZ_FQYO01000005.1"/>
</dbReference>
<dbReference type="InterPro" id="IPR013221">
    <property type="entry name" value="Mur_ligase_cen"/>
</dbReference>
<feature type="domain" description="Mur ligase C-terminal" evidence="15">
    <location>
        <begin position="381"/>
        <end position="500"/>
    </location>
</feature>
<comment type="function">
    <text evidence="10 11">Involved in cell wall formation. Catalyzes the final step in the synthesis of UDP-N-acetylmuramoyl-pentapeptide, the precursor of murein.</text>
</comment>
<keyword evidence="13" id="KW-0732">Signal</keyword>
<dbReference type="PANTHER" id="PTHR43024:SF1">
    <property type="entry name" value="UDP-N-ACETYLMURAMOYL-TRIPEPTIDE--D-ALANYL-D-ALANINE LIGASE"/>
    <property type="match status" value="1"/>
</dbReference>
<evidence type="ECO:0000256" key="8">
    <source>
        <dbReference type="ARBA" id="ARBA00023306"/>
    </source>
</evidence>
<keyword evidence="7 10" id="KW-0573">Peptidoglycan synthesis</keyword>
<dbReference type="EC" id="6.3.2.10" evidence="10 11"/>
<keyword evidence="5 10" id="KW-0067">ATP-binding</keyword>
<dbReference type="PANTHER" id="PTHR43024">
    <property type="entry name" value="UDP-N-ACETYLMURAMOYL-TRIPEPTIDE--D-ALANYL-D-ALANINE LIGASE"/>
    <property type="match status" value="1"/>
</dbReference>